<dbReference type="Proteomes" id="UP000001307">
    <property type="component" value="Unassembled WGS sequence"/>
</dbReference>
<protein>
    <submittedName>
        <fullName evidence="1">Uncharacterized protein</fullName>
    </submittedName>
</protein>
<accession>E4Y124</accession>
<feature type="non-terminal residue" evidence="1">
    <location>
        <position position="1"/>
    </location>
</feature>
<sequence length="44" mass="5037">CRREISVDVGYDPLGYVDFHAHRSIIAPKNVRDAEDVESVVNFF</sequence>
<dbReference type="AlphaFoldDB" id="E4Y124"/>
<dbReference type="EMBL" id="FN653560">
    <property type="protein sequence ID" value="CBY15571.1"/>
    <property type="molecule type" value="Genomic_DNA"/>
</dbReference>
<keyword evidence="2" id="KW-1185">Reference proteome</keyword>
<evidence type="ECO:0000313" key="1">
    <source>
        <dbReference type="EMBL" id="CBY15571.1"/>
    </source>
</evidence>
<name>E4Y124_OIKDI</name>
<reference evidence="1" key="1">
    <citation type="journal article" date="2010" name="Science">
        <title>Plasticity of animal genome architecture unmasked by rapid evolution of a pelagic tunicate.</title>
        <authorList>
            <person name="Denoeud F."/>
            <person name="Henriet S."/>
            <person name="Mungpakdee S."/>
            <person name="Aury J.M."/>
            <person name="Da Silva C."/>
            <person name="Brinkmann H."/>
            <person name="Mikhaleva J."/>
            <person name="Olsen L.C."/>
            <person name="Jubin C."/>
            <person name="Canestro C."/>
            <person name="Bouquet J.M."/>
            <person name="Danks G."/>
            <person name="Poulain J."/>
            <person name="Campsteijn C."/>
            <person name="Adamski M."/>
            <person name="Cross I."/>
            <person name="Yadetie F."/>
            <person name="Muffato M."/>
            <person name="Louis A."/>
            <person name="Butcher S."/>
            <person name="Tsagkogeorga G."/>
            <person name="Konrad A."/>
            <person name="Singh S."/>
            <person name="Jensen M.F."/>
            <person name="Cong E.H."/>
            <person name="Eikeseth-Otteraa H."/>
            <person name="Noel B."/>
            <person name="Anthouard V."/>
            <person name="Porcel B.M."/>
            <person name="Kachouri-Lafond R."/>
            <person name="Nishino A."/>
            <person name="Ugolini M."/>
            <person name="Chourrout P."/>
            <person name="Nishida H."/>
            <person name="Aasland R."/>
            <person name="Huzurbazar S."/>
            <person name="Westhof E."/>
            <person name="Delsuc F."/>
            <person name="Lehrach H."/>
            <person name="Reinhardt R."/>
            <person name="Weissenbach J."/>
            <person name="Roy S.W."/>
            <person name="Artiguenave F."/>
            <person name="Postlethwait J.H."/>
            <person name="Manak J.R."/>
            <person name="Thompson E.M."/>
            <person name="Jaillon O."/>
            <person name="Du Pasquier L."/>
            <person name="Boudinot P."/>
            <person name="Liberles D.A."/>
            <person name="Volff J.N."/>
            <person name="Philippe H."/>
            <person name="Lenhard B."/>
            <person name="Roest Crollius H."/>
            <person name="Wincker P."/>
            <person name="Chourrout D."/>
        </authorList>
    </citation>
    <scope>NUCLEOTIDE SEQUENCE [LARGE SCALE GENOMIC DNA]</scope>
</reference>
<evidence type="ECO:0000313" key="2">
    <source>
        <dbReference type="Proteomes" id="UP000001307"/>
    </source>
</evidence>
<organism evidence="1">
    <name type="scientific">Oikopleura dioica</name>
    <name type="common">Tunicate</name>
    <dbReference type="NCBI Taxonomy" id="34765"/>
    <lineage>
        <taxon>Eukaryota</taxon>
        <taxon>Metazoa</taxon>
        <taxon>Chordata</taxon>
        <taxon>Tunicata</taxon>
        <taxon>Appendicularia</taxon>
        <taxon>Copelata</taxon>
        <taxon>Oikopleuridae</taxon>
        <taxon>Oikopleura</taxon>
    </lineage>
</organism>
<dbReference type="InParanoid" id="E4Y124"/>
<proteinExistence type="predicted"/>
<gene>
    <name evidence="1" type="ORF">GSOID_T00013869001</name>
</gene>